<name>A0A0W0GEK2_MONRR</name>
<evidence type="ECO:0000256" key="1">
    <source>
        <dbReference type="SAM" id="MobiDB-lite"/>
    </source>
</evidence>
<feature type="region of interest" description="Disordered" evidence="1">
    <location>
        <begin position="1"/>
        <end position="25"/>
    </location>
</feature>
<reference evidence="2 3" key="1">
    <citation type="submission" date="2015-12" db="EMBL/GenBank/DDBJ databases">
        <title>Draft genome sequence of Moniliophthora roreri, the causal agent of frosty pod rot of cacao.</title>
        <authorList>
            <person name="Aime M.C."/>
            <person name="Diaz-Valderrama J.R."/>
            <person name="Kijpornyongpan T."/>
            <person name="Phillips-Mora W."/>
        </authorList>
    </citation>
    <scope>NUCLEOTIDE SEQUENCE [LARGE SCALE GENOMIC DNA]</scope>
    <source>
        <strain evidence="2 3">MCA 2952</strain>
    </source>
</reference>
<proteinExistence type="predicted"/>
<gene>
    <name evidence="2" type="ORF">WG66_431</name>
</gene>
<dbReference type="Proteomes" id="UP000054988">
    <property type="component" value="Unassembled WGS sequence"/>
</dbReference>
<evidence type="ECO:0000313" key="2">
    <source>
        <dbReference type="EMBL" id="KTB46990.1"/>
    </source>
</evidence>
<accession>A0A0W0GEK2</accession>
<protein>
    <submittedName>
        <fullName evidence="2">Uncharacterized protein</fullName>
    </submittedName>
</protein>
<feature type="compositionally biased region" description="Pro residues" evidence="1">
    <location>
        <begin position="68"/>
        <end position="77"/>
    </location>
</feature>
<feature type="compositionally biased region" description="Basic and acidic residues" evidence="1">
    <location>
        <begin position="136"/>
        <end position="147"/>
    </location>
</feature>
<sequence length="186" mass="20416">MASKAPRGENEASVKESDGKEKAKLHKARIDELRYANKKIKGLQEEIDLLLEAFIEGTTQTPLLRFEAPPPTAAPPEEPQDSSWRPSPLPQPLPQPGSGNAALIRVSTSDAPIHPHALSNPGPVSHQRTVANGKRSRGEESPEDDKSKRRRRTSRKRSPADDDVPVAVEGDADTRRMAFINELIDP</sequence>
<comment type="caution">
    <text evidence="2">The sequence shown here is derived from an EMBL/GenBank/DDBJ whole genome shotgun (WGS) entry which is preliminary data.</text>
</comment>
<dbReference type="EMBL" id="LATX01000187">
    <property type="protein sequence ID" value="KTB46990.1"/>
    <property type="molecule type" value="Genomic_DNA"/>
</dbReference>
<dbReference type="AlphaFoldDB" id="A0A0W0GEK2"/>
<organism evidence="2 3">
    <name type="scientific">Moniliophthora roreri</name>
    <name type="common">Frosty pod rot fungus</name>
    <name type="synonym">Monilia roreri</name>
    <dbReference type="NCBI Taxonomy" id="221103"/>
    <lineage>
        <taxon>Eukaryota</taxon>
        <taxon>Fungi</taxon>
        <taxon>Dikarya</taxon>
        <taxon>Basidiomycota</taxon>
        <taxon>Agaricomycotina</taxon>
        <taxon>Agaricomycetes</taxon>
        <taxon>Agaricomycetidae</taxon>
        <taxon>Agaricales</taxon>
        <taxon>Marasmiineae</taxon>
        <taxon>Marasmiaceae</taxon>
        <taxon>Moniliophthora</taxon>
    </lineage>
</organism>
<feature type="region of interest" description="Disordered" evidence="1">
    <location>
        <begin position="62"/>
        <end position="186"/>
    </location>
</feature>
<feature type="compositionally biased region" description="Basic residues" evidence="1">
    <location>
        <begin position="148"/>
        <end position="157"/>
    </location>
</feature>
<evidence type="ECO:0000313" key="3">
    <source>
        <dbReference type="Proteomes" id="UP000054988"/>
    </source>
</evidence>